<dbReference type="OrthoDB" id="2418900at2759"/>
<name>A0A0C3D9Q8_9AGAM</name>
<dbReference type="AlphaFoldDB" id="A0A0C3D9Q8"/>
<gene>
    <name evidence="1" type="ORF">SCLCIDRAFT_140174</name>
</gene>
<dbReference type="Pfam" id="PF18759">
    <property type="entry name" value="Plavaka"/>
    <property type="match status" value="1"/>
</dbReference>
<dbReference type="InParanoid" id="A0A0C3D9Q8"/>
<sequence length="435" mass="49201">VTSLFNHPFFAGKMDYMPFHLFTTAECISQVLEGATLCGVVLSSDKTNITNMCGGRVAHPLLISLANIKMAVRNKGSSHAFLLLAFLPIPQFVHPVQRMCSILEAHLIHSCLDIILEPLKQAACISRMMLDPVRNLQYCFTPLVSYIIDTPEACMLACVHGNTSPITTAMYKDFGDPHRHPPCTATLTLSQLASIQCNPQDVAQYFAACEPFRLSGMLLPFFRDWPLSELSEFFTPEALHYWHCLFWDHDVHWCIQPLGAAELDFRFSIIPQITDLHHFSSRIMKLKQVGGQIQREIQQYIIAVITSAASPDIVISLRALMEFRYFSQAATITSITRDKIKRALQEFHDHKHVIIEDGLHRGQQTKAILEHWHIPKLKLMQSIAPGIERVSSLLQWSADTTEHGHIEVVKDPASSTNNHNYESQICRCLDCLKKC</sequence>
<evidence type="ECO:0000313" key="2">
    <source>
        <dbReference type="Proteomes" id="UP000053989"/>
    </source>
</evidence>
<dbReference type="EMBL" id="KN822197">
    <property type="protein sequence ID" value="KIM52851.1"/>
    <property type="molecule type" value="Genomic_DNA"/>
</dbReference>
<evidence type="ECO:0000313" key="1">
    <source>
        <dbReference type="EMBL" id="KIM52851.1"/>
    </source>
</evidence>
<protein>
    <submittedName>
        <fullName evidence="1">Uncharacterized protein</fullName>
    </submittedName>
</protein>
<accession>A0A0C3D9Q8</accession>
<organism evidence="1 2">
    <name type="scientific">Scleroderma citrinum Foug A</name>
    <dbReference type="NCBI Taxonomy" id="1036808"/>
    <lineage>
        <taxon>Eukaryota</taxon>
        <taxon>Fungi</taxon>
        <taxon>Dikarya</taxon>
        <taxon>Basidiomycota</taxon>
        <taxon>Agaricomycotina</taxon>
        <taxon>Agaricomycetes</taxon>
        <taxon>Agaricomycetidae</taxon>
        <taxon>Boletales</taxon>
        <taxon>Sclerodermatineae</taxon>
        <taxon>Sclerodermataceae</taxon>
        <taxon>Scleroderma</taxon>
    </lineage>
</organism>
<proteinExistence type="predicted"/>
<reference evidence="2" key="2">
    <citation type="submission" date="2015-01" db="EMBL/GenBank/DDBJ databases">
        <title>Evolutionary Origins and Diversification of the Mycorrhizal Mutualists.</title>
        <authorList>
            <consortium name="DOE Joint Genome Institute"/>
            <consortium name="Mycorrhizal Genomics Consortium"/>
            <person name="Kohler A."/>
            <person name="Kuo A."/>
            <person name="Nagy L.G."/>
            <person name="Floudas D."/>
            <person name="Copeland A."/>
            <person name="Barry K.W."/>
            <person name="Cichocki N."/>
            <person name="Veneault-Fourrey C."/>
            <person name="LaButti K."/>
            <person name="Lindquist E.A."/>
            <person name="Lipzen A."/>
            <person name="Lundell T."/>
            <person name="Morin E."/>
            <person name="Murat C."/>
            <person name="Riley R."/>
            <person name="Ohm R."/>
            <person name="Sun H."/>
            <person name="Tunlid A."/>
            <person name="Henrissat B."/>
            <person name="Grigoriev I.V."/>
            <person name="Hibbett D.S."/>
            <person name="Martin F."/>
        </authorList>
    </citation>
    <scope>NUCLEOTIDE SEQUENCE [LARGE SCALE GENOMIC DNA]</scope>
    <source>
        <strain evidence="2">Foug A</strain>
    </source>
</reference>
<reference evidence="1 2" key="1">
    <citation type="submission" date="2014-04" db="EMBL/GenBank/DDBJ databases">
        <authorList>
            <consortium name="DOE Joint Genome Institute"/>
            <person name="Kuo A."/>
            <person name="Kohler A."/>
            <person name="Nagy L.G."/>
            <person name="Floudas D."/>
            <person name="Copeland A."/>
            <person name="Barry K.W."/>
            <person name="Cichocki N."/>
            <person name="Veneault-Fourrey C."/>
            <person name="LaButti K."/>
            <person name="Lindquist E.A."/>
            <person name="Lipzen A."/>
            <person name="Lundell T."/>
            <person name="Morin E."/>
            <person name="Murat C."/>
            <person name="Sun H."/>
            <person name="Tunlid A."/>
            <person name="Henrissat B."/>
            <person name="Grigoriev I.V."/>
            <person name="Hibbett D.S."/>
            <person name="Martin F."/>
            <person name="Nordberg H.P."/>
            <person name="Cantor M.N."/>
            <person name="Hua S.X."/>
        </authorList>
    </citation>
    <scope>NUCLEOTIDE SEQUENCE [LARGE SCALE GENOMIC DNA]</scope>
    <source>
        <strain evidence="1 2">Foug A</strain>
    </source>
</reference>
<keyword evidence="2" id="KW-1185">Reference proteome</keyword>
<feature type="non-terminal residue" evidence="1">
    <location>
        <position position="1"/>
    </location>
</feature>
<dbReference type="InterPro" id="IPR041078">
    <property type="entry name" value="Plavaka"/>
</dbReference>
<dbReference type="HOGENOM" id="CLU_006344_12_0_1"/>
<dbReference type="STRING" id="1036808.A0A0C3D9Q8"/>
<dbReference type="Proteomes" id="UP000053989">
    <property type="component" value="Unassembled WGS sequence"/>
</dbReference>